<protein>
    <submittedName>
        <fullName evidence="2">Transcriptional regulator, MarR family protein</fullName>
    </submittedName>
</protein>
<dbReference type="Proteomes" id="UP000271380">
    <property type="component" value="Chromosome"/>
</dbReference>
<dbReference type="Gene3D" id="1.10.10.10">
    <property type="entry name" value="Winged helix-like DNA-binding domain superfamily/Winged helix DNA-binding domain"/>
    <property type="match status" value="1"/>
</dbReference>
<dbReference type="SMART" id="SM00347">
    <property type="entry name" value="HTH_MARR"/>
    <property type="match status" value="1"/>
</dbReference>
<name>A0AB38VUV8_9CORY</name>
<accession>A0AB38VUV8</accession>
<evidence type="ECO:0000259" key="1">
    <source>
        <dbReference type="PROSITE" id="PS50995"/>
    </source>
</evidence>
<evidence type="ECO:0000313" key="3">
    <source>
        <dbReference type="Proteomes" id="UP000271380"/>
    </source>
</evidence>
<dbReference type="PANTHER" id="PTHR33164">
    <property type="entry name" value="TRANSCRIPTIONAL REGULATOR, MARR FAMILY"/>
    <property type="match status" value="1"/>
</dbReference>
<dbReference type="InterPro" id="IPR036388">
    <property type="entry name" value="WH-like_DNA-bd_sf"/>
</dbReference>
<dbReference type="RefSeq" id="WP_126317036.1">
    <property type="nucleotide sequence ID" value="NZ_LR134377.1"/>
</dbReference>
<dbReference type="PROSITE" id="PS50995">
    <property type="entry name" value="HTH_MARR_2"/>
    <property type="match status" value="1"/>
</dbReference>
<dbReference type="SUPFAM" id="SSF46785">
    <property type="entry name" value="Winged helix' DNA-binding domain"/>
    <property type="match status" value="1"/>
</dbReference>
<dbReference type="AlphaFoldDB" id="A0AB38VUV8"/>
<dbReference type="Pfam" id="PF12802">
    <property type="entry name" value="MarR_2"/>
    <property type="match status" value="1"/>
</dbReference>
<dbReference type="GO" id="GO:0003700">
    <property type="term" value="F:DNA-binding transcription factor activity"/>
    <property type="evidence" value="ECO:0007669"/>
    <property type="project" value="InterPro"/>
</dbReference>
<organism evidence="2 3">
    <name type="scientific">Corynebacterium kutscheri</name>
    <dbReference type="NCBI Taxonomy" id="35755"/>
    <lineage>
        <taxon>Bacteria</taxon>
        <taxon>Bacillati</taxon>
        <taxon>Actinomycetota</taxon>
        <taxon>Actinomycetes</taxon>
        <taxon>Mycobacteriales</taxon>
        <taxon>Corynebacteriaceae</taxon>
        <taxon>Corynebacterium</taxon>
    </lineage>
</organism>
<dbReference type="InterPro" id="IPR036390">
    <property type="entry name" value="WH_DNA-bd_sf"/>
</dbReference>
<gene>
    <name evidence="2" type="ORF">NCTC949_02070</name>
</gene>
<dbReference type="PANTHER" id="PTHR33164:SF99">
    <property type="entry name" value="MARR FAMILY REGULATORY PROTEIN"/>
    <property type="match status" value="1"/>
</dbReference>
<evidence type="ECO:0000313" key="2">
    <source>
        <dbReference type="EMBL" id="VEH08944.1"/>
    </source>
</evidence>
<dbReference type="GO" id="GO:0006950">
    <property type="term" value="P:response to stress"/>
    <property type="evidence" value="ECO:0007669"/>
    <property type="project" value="TreeGrafter"/>
</dbReference>
<dbReference type="InterPro" id="IPR000835">
    <property type="entry name" value="HTH_MarR-typ"/>
</dbReference>
<feature type="domain" description="HTH marR-type" evidence="1">
    <location>
        <begin position="11"/>
        <end position="147"/>
    </location>
</feature>
<reference evidence="2 3" key="1">
    <citation type="submission" date="2018-12" db="EMBL/GenBank/DDBJ databases">
        <authorList>
            <consortium name="Pathogen Informatics"/>
        </authorList>
    </citation>
    <scope>NUCLEOTIDE SEQUENCE [LARGE SCALE GENOMIC DNA]</scope>
    <source>
        <strain evidence="2 3">NCTC949</strain>
    </source>
</reference>
<dbReference type="EMBL" id="LR134377">
    <property type="protein sequence ID" value="VEH08944.1"/>
    <property type="molecule type" value="Genomic_DNA"/>
</dbReference>
<dbReference type="InterPro" id="IPR039422">
    <property type="entry name" value="MarR/SlyA-like"/>
</dbReference>
<sequence length="155" mass="18070">MTTARWLSEEEQSLWRMILGVMRKIERDLDETLQQQSGITSSEYAVLVTLSESENDTARLRELCDSLDWDRSRVSHQVTRMERRGYVTKNKCDGDARGVNVQMTEEGRKRLMSAAPEHVETVRQLVFDHITEDQIEQIKPFFESILKVKLENRPG</sequence>
<proteinExistence type="predicted"/>